<dbReference type="InterPro" id="IPR020904">
    <property type="entry name" value="Sc_DH/Rdtase_CS"/>
</dbReference>
<dbReference type="EMBL" id="JALNMJ010000026">
    <property type="protein sequence ID" value="MCK7615514.1"/>
    <property type="molecule type" value="Genomic_DNA"/>
</dbReference>
<evidence type="ECO:0000313" key="5">
    <source>
        <dbReference type="EMBL" id="MCK7615514.1"/>
    </source>
</evidence>
<feature type="domain" description="Ketoreductase" evidence="4">
    <location>
        <begin position="10"/>
        <end position="185"/>
    </location>
</feature>
<evidence type="ECO:0000256" key="3">
    <source>
        <dbReference type="RuleBase" id="RU000363"/>
    </source>
</evidence>
<dbReference type="PANTHER" id="PTHR43669:SF12">
    <property type="entry name" value="BLR5618 PROTEIN"/>
    <property type="match status" value="1"/>
</dbReference>
<evidence type="ECO:0000256" key="2">
    <source>
        <dbReference type="ARBA" id="ARBA00023002"/>
    </source>
</evidence>
<gene>
    <name evidence="5" type="ORF">M0H32_25370</name>
</gene>
<dbReference type="InterPro" id="IPR057326">
    <property type="entry name" value="KR_dom"/>
</dbReference>
<dbReference type="Pfam" id="PF00106">
    <property type="entry name" value="adh_short"/>
    <property type="match status" value="1"/>
</dbReference>
<dbReference type="CDD" id="cd05233">
    <property type="entry name" value="SDR_c"/>
    <property type="match status" value="1"/>
</dbReference>
<name>A0ABT0H1H7_9HYPH</name>
<dbReference type="SUPFAM" id="SSF51735">
    <property type="entry name" value="NAD(P)-binding Rossmann-fold domains"/>
    <property type="match status" value="1"/>
</dbReference>
<dbReference type="Gene3D" id="3.40.50.720">
    <property type="entry name" value="NAD(P)-binding Rossmann-like Domain"/>
    <property type="match status" value="1"/>
</dbReference>
<dbReference type="RefSeq" id="WP_248159145.1">
    <property type="nucleotide sequence ID" value="NZ_JALNMJ010000026.1"/>
</dbReference>
<evidence type="ECO:0000259" key="4">
    <source>
        <dbReference type="SMART" id="SM00822"/>
    </source>
</evidence>
<sequence>MSEAFDVRGRIALVTGGGTGVGKAVATGLARAGWRVVISGRRQAVLDEAAAAIAGDTGGEVTGISADVGDPVSVGVLFKAIEDRFGRLDLLVNNAGISNSAVPLEEISYDEWSAVVAANLTGAFLCTQGAFRLMKAQTPKGGRIVNNGSISATTPRPFSAPYTATKHAITGLTKSTALDGRPYDIACGQIDIGNAASDMTAKMDKGVPQANGETAVEPTIDPAHVAAAVVYMASLPLDANVLTLTVMATKMPFVGRG</sequence>
<dbReference type="PANTHER" id="PTHR43669">
    <property type="entry name" value="5-KETO-D-GLUCONATE 5-REDUCTASE"/>
    <property type="match status" value="1"/>
</dbReference>
<organism evidence="5 6">
    <name type="scientific">Roseibium sediminicola</name>
    <dbReference type="NCBI Taxonomy" id="2933272"/>
    <lineage>
        <taxon>Bacteria</taxon>
        <taxon>Pseudomonadati</taxon>
        <taxon>Pseudomonadota</taxon>
        <taxon>Alphaproteobacteria</taxon>
        <taxon>Hyphomicrobiales</taxon>
        <taxon>Stappiaceae</taxon>
        <taxon>Roseibium</taxon>
    </lineage>
</organism>
<comment type="similarity">
    <text evidence="1 3">Belongs to the short-chain dehydrogenases/reductases (SDR) family.</text>
</comment>
<keyword evidence="6" id="KW-1185">Reference proteome</keyword>
<comment type="caution">
    <text evidence="5">The sequence shown here is derived from an EMBL/GenBank/DDBJ whole genome shotgun (WGS) entry which is preliminary data.</text>
</comment>
<evidence type="ECO:0000256" key="1">
    <source>
        <dbReference type="ARBA" id="ARBA00006484"/>
    </source>
</evidence>
<evidence type="ECO:0000313" key="6">
    <source>
        <dbReference type="Proteomes" id="UP001431221"/>
    </source>
</evidence>
<reference evidence="5" key="1">
    <citation type="submission" date="2022-04" db="EMBL/GenBank/DDBJ databases">
        <title>Roseibium sp. CAU 1639 isolated from mud.</title>
        <authorList>
            <person name="Kim W."/>
        </authorList>
    </citation>
    <scope>NUCLEOTIDE SEQUENCE</scope>
    <source>
        <strain evidence="5">CAU 1639</strain>
    </source>
</reference>
<dbReference type="SMART" id="SM00822">
    <property type="entry name" value="PKS_KR"/>
    <property type="match status" value="1"/>
</dbReference>
<dbReference type="PRINTS" id="PR00080">
    <property type="entry name" value="SDRFAMILY"/>
</dbReference>
<accession>A0ABT0H1H7</accession>
<dbReference type="InterPro" id="IPR002347">
    <property type="entry name" value="SDR_fam"/>
</dbReference>
<proteinExistence type="inferred from homology"/>
<dbReference type="Proteomes" id="UP001431221">
    <property type="component" value="Unassembled WGS sequence"/>
</dbReference>
<dbReference type="PRINTS" id="PR00081">
    <property type="entry name" value="GDHRDH"/>
</dbReference>
<protein>
    <submittedName>
        <fullName evidence="5">SDR family oxidoreductase</fullName>
    </submittedName>
</protein>
<dbReference type="PROSITE" id="PS00061">
    <property type="entry name" value="ADH_SHORT"/>
    <property type="match status" value="1"/>
</dbReference>
<dbReference type="InterPro" id="IPR036291">
    <property type="entry name" value="NAD(P)-bd_dom_sf"/>
</dbReference>
<keyword evidence="2" id="KW-0560">Oxidoreductase</keyword>